<dbReference type="SMART" id="SM00327">
    <property type="entry name" value="VWA"/>
    <property type="match status" value="1"/>
</dbReference>
<dbReference type="RefSeq" id="WP_221243265.1">
    <property type="nucleotide sequence ID" value="NZ_JACHNU010000009.1"/>
</dbReference>
<accession>A0A840ILK4</accession>
<protein>
    <recommendedName>
        <fullName evidence="2">VWFA domain-containing protein</fullName>
    </recommendedName>
</protein>
<feature type="compositionally biased region" description="Basic and acidic residues" evidence="1">
    <location>
        <begin position="1"/>
        <end position="18"/>
    </location>
</feature>
<keyword evidence="4" id="KW-1185">Reference proteome</keyword>
<feature type="domain" description="VWFA" evidence="2">
    <location>
        <begin position="265"/>
        <end position="429"/>
    </location>
</feature>
<dbReference type="SUPFAM" id="SSF53300">
    <property type="entry name" value="vWA-like"/>
    <property type="match status" value="1"/>
</dbReference>
<reference evidence="3 4" key="1">
    <citation type="submission" date="2020-08" db="EMBL/GenBank/DDBJ databases">
        <title>Genomic Encyclopedia of Archaeal and Bacterial Type Strains, Phase II (KMG-II): from individual species to whole genera.</title>
        <authorList>
            <person name="Goeker M."/>
        </authorList>
    </citation>
    <scope>NUCLEOTIDE SEQUENCE [LARGE SCALE GENOMIC DNA]</scope>
    <source>
        <strain evidence="3 4">DSM 23288</strain>
    </source>
</reference>
<dbReference type="Pfam" id="PF05762">
    <property type="entry name" value="VWA_CoxE"/>
    <property type="match status" value="1"/>
</dbReference>
<evidence type="ECO:0000313" key="3">
    <source>
        <dbReference type="EMBL" id="MBB4664874.1"/>
    </source>
</evidence>
<evidence type="ECO:0000256" key="1">
    <source>
        <dbReference type="SAM" id="MobiDB-lite"/>
    </source>
</evidence>
<dbReference type="Gene3D" id="3.40.50.410">
    <property type="entry name" value="von Willebrand factor, type A domain"/>
    <property type="match status" value="1"/>
</dbReference>
<feature type="compositionally biased region" description="Low complexity" evidence="1">
    <location>
        <begin position="144"/>
        <end position="158"/>
    </location>
</feature>
<feature type="region of interest" description="Disordered" evidence="1">
    <location>
        <begin position="138"/>
        <end position="177"/>
    </location>
</feature>
<dbReference type="InterPro" id="IPR008912">
    <property type="entry name" value="Uncharacterised_CoxE"/>
</dbReference>
<dbReference type="EMBL" id="JACHNU010000009">
    <property type="protein sequence ID" value="MBB4664874.1"/>
    <property type="molecule type" value="Genomic_DNA"/>
</dbReference>
<dbReference type="PIRSF" id="PIRSF010256">
    <property type="entry name" value="CoxE_vWa"/>
    <property type="match status" value="1"/>
</dbReference>
<dbReference type="Proteomes" id="UP000585272">
    <property type="component" value="Unassembled WGS sequence"/>
</dbReference>
<dbReference type="InterPro" id="IPR036465">
    <property type="entry name" value="vWFA_dom_sf"/>
</dbReference>
<dbReference type="CDD" id="cd00198">
    <property type="entry name" value="vWFA"/>
    <property type="match status" value="1"/>
</dbReference>
<feature type="compositionally biased region" description="Gly residues" evidence="1">
    <location>
        <begin position="28"/>
        <end position="50"/>
    </location>
</feature>
<dbReference type="PANTHER" id="PTHR39338">
    <property type="entry name" value="BLL5662 PROTEIN-RELATED"/>
    <property type="match status" value="1"/>
</dbReference>
<organism evidence="3 4">
    <name type="scientific">Conexibacter arvalis</name>
    <dbReference type="NCBI Taxonomy" id="912552"/>
    <lineage>
        <taxon>Bacteria</taxon>
        <taxon>Bacillati</taxon>
        <taxon>Actinomycetota</taxon>
        <taxon>Thermoleophilia</taxon>
        <taxon>Solirubrobacterales</taxon>
        <taxon>Conexibacteraceae</taxon>
        <taxon>Conexibacter</taxon>
    </lineage>
</organism>
<dbReference type="PANTHER" id="PTHR39338:SF6">
    <property type="entry name" value="BLL5662 PROTEIN"/>
    <property type="match status" value="1"/>
</dbReference>
<evidence type="ECO:0000313" key="4">
    <source>
        <dbReference type="Proteomes" id="UP000585272"/>
    </source>
</evidence>
<evidence type="ECO:0000259" key="2">
    <source>
        <dbReference type="SMART" id="SM00327"/>
    </source>
</evidence>
<sequence length="441" mass="46129">MSERGERRGWDGPERGERSGATARGPAGRAGGGGPAAGAGGGGPAAVAGGGGPVAGAGGGASAAVVGARLAALGDELRRRGVRVGTGEVAAAARALAAVDAGDRDEARLALRAVLCSRRDDGPRFDEAFAAVFGDAGATPSPEAGRAATAPGAALPRGEPVGRGRAPERGDPPAEEKVLRPAAWSDVELLRDRDAAELSERELAAAHALLRRLARRGPERRSRRLRPRRGGAPGRRPDLPGTVRASLRHGGEPVERRWRTPARMPRPLVLVIDVSGSMAPYARLLLAYAQAAATARRRVEVFLLGTRLTRVTRELRSKDVDRALERATRAAPDFGGGTRIGAGIAALNRGQGRRLGRGAIVVILSDGWDRGDPAELSAELARLRRTAHRLVWLNPLKARPGYEPLVRGMATALPHLDEFLEGHSIGSLEALAELLEGPLSR</sequence>
<proteinExistence type="predicted"/>
<gene>
    <name evidence="3" type="ORF">BDZ31_004492</name>
</gene>
<dbReference type="AlphaFoldDB" id="A0A840ILK4"/>
<feature type="region of interest" description="Disordered" evidence="1">
    <location>
        <begin position="1"/>
        <end position="50"/>
    </location>
</feature>
<name>A0A840ILK4_9ACTN</name>
<feature type="compositionally biased region" description="Basic and acidic residues" evidence="1">
    <location>
        <begin position="160"/>
        <end position="177"/>
    </location>
</feature>
<dbReference type="InterPro" id="IPR002035">
    <property type="entry name" value="VWF_A"/>
</dbReference>
<feature type="region of interest" description="Disordered" evidence="1">
    <location>
        <begin position="217"/>
        <end position="254"/>
    </location>
</feature>
<comment type="caution">
    <text evidence="3">The sequence shown here is derived from an EMBL/GenBank/DDBJ whole genome shotgun (WGS) entry which is preliminary data.</text>
</comment>
<dbReference type="InterPro" id="IPR011195">
    <property type="entry name" value="UCP010256"/>
</dbReference>